<dbReference type="InterPro" id="IPR046342">
    <property type="entry name" value="CBS_dom_sf"/>
</dbReference>
<keyword evidence="3" id="KW-1003">Cell membrane</keyword>
<comment type="caution">
    <text evidence="14">The sequence shown here is derived from an EMBL/GenBank/DDBJ whole genome shotgun (WGS) entry which is preliminary data.</text>
</comment>
<comment type="subcellular location">
    <subcellularLocation>
        <location evidence="1">Cell membrane</location>
        <topology evidence="1">Multi-pass membrane protein</topology>
    </subcellularLocation>
</comment>
<keyword evidence="6 10" id="KW-1133">Transmembrane helix</keyword>
<evidence type="ECO:0000256" key="6">
    <source>
        <dbReference type="ARBA" id="ARBA00022989"/>
    </source>
</evidence>
<evidence type="ECO:0000256" key="2">
    <source>
        <dbReference type="ARBA" id="ARBA00006337"/>
    </source>
</evidence>
<evidence type="ECO:0000256" key="9">
    <source>
        <dbReference type="PROSITE-ProRule" id="PRU00703"/>
    </source>
</evidence>
<gene>
    <name evidence="14" type="ORF">ENG14_02535</name>
</gene>
<protein>
    <submittedName>
        <fullName evidence="14">HlyC/CorC family transporter</fullName>
    </submittedName>
</protein>
<evidence type="ECO:0000256" key="4">
    <source>
        <dbReference type="ARBA" id="ARBA00022692"/>
    </source>
</evidence>
<dbReference type="Pfam" id="PF00571">
    <property type="entry name" value="CBS"/>
    <property type="match status" value="2"/>
</dbReference>
<dbReference type="SUPFAM" id="SSF56176">
    <property type="entry name" value="FAD-binding/transporter-associated domain-like"/>
    <property type="match status" value="1"/>
</dbReference>
<dbReference type="InterPro" id="IPR005170">
    <property type="entry name" value="Transptr-assoc_dom"/>
</dbReference>
<evidence type="ECO:0000259" key="13">
    <source>
        <dbReference type="PROSITE" id="PS51846"/>
    </source>
</evidence>
<feature type="domain" description="CBS" evidence="12">
    <location>
        <begin position="271"/>
        <end position="330"/>
    </location>
</feature>
<feature type="transmembrane region" description="Helical" evidence="11">
    <location>
        <begin position="62"/>
        <end position="85"/>
    </location>
</feature>
<feature type="transmembrane region" description="Helical" evidence="11">
    <location>
        <begin position="129"/>
        <end position="150"/>
    </location>
</feature>
<evidence type="ECO:0000256" key="8">
    <source>
        <dbReference type="ARBA" id="ARBA00023136"/>
    </source>
</evidence>
<keyword evidence="5" id="KW-0677">Repeat</keyword>
<dbReference type="Gene3D" id="3.10.580.10">
    <property type="entry name" value="CBS-domain"/>
    <property type="match status" value="1"/>
</dbReference>
<dbReference type="Pfam" id="PF03471">
    <property type="entry name" value="CorC_HlyC"/>
    <property type="match status" value="1"/>
</dbReference>
<evidence type="ECO:0000256" key="11">
    <source>
        <dbReference type="SAM" id="Phobius"/>
    </source>
</evidence>
<evidence type="ECO:0000256" key="1">
    <source>
        <dbReference type="ARBA" id="ARBA00004651"/>
    </source>
</evidence>
<feature type="transmembrane region" description="Helical" evidence="11">
    <location>
        <begin position="92"/>
        <end position="109"/>
    </location>
</feature>
<keyword evidence="4 10" id="KW-0812">Transmembrane</keyword>
<comment type="similarity">
    <text evidence="2">Belongs to the UPF0053 family.</text>
</comment>
<keyword evidence="8 10" id="KW-0472">Membrane</keyword>
<accession>A0A7C0WTD3</accession>
<dbReference type="InterPro" id="IPR036318">
    <property type="entry name" value="FAD-bd_PCMH-like_sf"/>
</dbReference>
<dbReference type="InterPro" id="IPR044751">
    <property type="entry name" value="Ion_transp-like_CBS"/>
</dbReference>
<dbReference type="Proteomes" id="UP000886355">
    <property type="component" value="Unassembled WGS sequence"/>
</dbReference>
<dbReference type="NCBIfam" id="NF008604">
    <property type="entry name" value="PRK11573.1"/>
    <property type="match status" value="1"/>
</dbReference>
<dbReference type="AlphaFoldDB" id="A0A7C0WTD3"/>
<dbReference type="InterPro" id="IPR016169">
    <property type="entry name" value="FAD-bd_PCMH_sub2"/>
</dbReference>
<keyword evidence="7 9" id="KW-0129">CBS domain</keyword>
<dbReference type="InterPro" id="IPR000644">
    <property type="entry name" value="CBS_dom"/>
</dbReference>
<name>A0A7C0WTD3_9BACT</name>
<dbReference type="Gene3D" id="3.30.465.10">
    <property type="match status" value="1"/>
</dbReference>
<evidence type="ECO:0000313" key="14">
    <source>
        <dbReference type="EMBL" id="HDL89763.1"/>
    </source>
</evidence>
<dbReference type="SUPFAM" id="SSF54631">
    <property type="entry name" value="CBS-domain pair"/>
    <property type="match status" value="1"/>
</dbReference>
<dbReference type="InterPro" id="IPR002550">
    <property type="entry name" value="CNNM"/>
</dbReference>
<dbReference type="PROSITE" id="PS51371">
    <property type="entry name" value="CBS"/>
    <property type="match status" value="1"/>
</dbReference>
<organism evidence="14">
    <name type="scientific">Thermodesulforhabdus norvegica</name>
    <dbReference type="NCBI Taxonomy" id="39841"/>
    <lineage>
        <taxon>Bacteria</taxon>
        <taxon>Pseudomonadati</taxon>
        <taxon>Thermodesulfobacteriota</taxon>
        <taxon>Syntrophobacteria</taxon>
        <taxon>Syntrophobacterales</taxon>
        <taxon>Thermodesulforhabdaceae</taxon>
        <taxon>Thermodesulforhabdus</taxon>
    </lineage>
</organism>
<evidence type="ECO:0000256" key="10">
    <source>
        <dbReference type="PROSITE-ProRule" id="PRU01193"/>
    </source>
</evidence>
<dbReference type="Pfam" id="PF01595">
    <property type="entry name" value="CNNM"/>
    <property type="match status" value="1"/>
</dbReference>
<proteinExistence type="inferred from homology"/>
<evidence type="ECO:0000256" key="5">
    <source>
        <dbReference type="ARBA" id="ARBA00022737"/>
    </source>
</evidence>
<dbReference type="PANTHER" id="PTHR22777:SF32">
    <property type="entry name" value="UPF0053 INNER MEMBRANE PROTEIN YFJD"/>
    <property type="match status" value="1"/>
</dbReference>
<feature type="domain" description="CNNM transmembrane" evidence="13">
    <location>
        <begin position="2"/>
        <end position="198"/>
    </location>
</feature>
<reference evidence="14" key="1">
    <citation type="journal article" date="2020" name="mSystems">
        <title>Genome- and Community-Level Interaction Insights into Carbon Utilization and Element Cycling Functions of Hydrothermarchaeota in Hydrothermal Sediment.</title>
        <authorList>
            <person name="Zhou Z."/>
            <person name="Liu Y."/>
            <person name="Xu W."/>
            <person name="Pan J."/>
            <person name="Luo Z.H."/>
            <person name="Li M."/>
        </authorList>
    </citation>
    <scope>NUCLEOTIDE SEQUENCE [LARGE SCALE GENOMIC DNA]</scope>
    <source>
        <strain evidence="14">HyVt-19</strain>
    </source>
</reference>
<evidence type="ECO:0000256" key="3">
    <source>
        <dbReference type="ARBA" id="ARBA00022475"/>
    </source>
</evidence>
<dbReference type="EMBL" id="DQZW01000120">
    <property type="protein sequence ID" value="HDL89763.1"/>
    <property type="molecule type" value="Genomic_DNA"/>
</dbReference>
<dbReference type="SMART" id="SM01091">
    <property type="entry name" value="CorC_HlyC"/>
    <property type="match status" value="1"/>
</dbReference>
<dbReference type="GO" id="GO:0005886">
    <property type="term" value="C:plasma membrane"/>
    <property type="evidence" value="ECO:0007669"/>
    <property type="project" value="UniProtKB-SubCell"/>
</dbReference>
<dbReference type="GO" id="GO:0050660">
    <property type="term" value="F:flavin adenine dinucleotide binding"/>
    <property type="evidence" value="ECO:0007669"/>
    <property type="project" value="InterPro"/>
</dbReference>
<dbReference type="PROSITE" id="PS51846">
    <property type="entry name" value="CNNM"/>
    <property type="match status" value="1"/>
</dbReference>
<evidence type="ECO:0000259" key="12">
    <source>
        <dbReference type="PROSITE" id="PS51371"/>
    </source>
</evidence>
<sequence>MNDLSLSLLLGILFLLILLSAFFSGSETALMTLNRYRLQHLAKSNHAGALRAQKLLQRPDRLIGLILLGNNFVNILASSIATVIAMRVWGEAGIAIAAGILTLVILIFAEVTPKTLAAINPEKLAFPAALIYTPLLKLLYPLVWIVNLIANQLLKLIGVDVYDEQNDALSHEELRTVVVEAGVLIPQKHQKMLLNILDMESATVEDIMIPRGEIVGIDLDNHWDEVLKKISQTPYTRIPIYRKSIDNIIGVLHLRKALAILTDEDFNKNKLIRCLSEPYFIPEATSLHKQLFNFQKEKMRMGLVVDEYGDILGAVTLEDLLEEIVGEFTTDPSEHSQEVQQQKDGGYLVEGSVTIRELNKITGWSLPTNGPKTLNGLILEYLETIPKPGTSLKLLSKPLEIIQTQGNAVKLVRFYPTKQ</sequence>
<dbReference type="PANTHER" id="PTHR22777">
    <property type="entry name" value="HEMOLYSIN-RELATED"/>
    <property type="match status" value="1"/>
</dbReference>
<evidence type="ECO:0000256" key="7">
    <source>
        <dbReference type="ARBA" id="ARBA00023122"/>
    </source>
</evidence>
<dbReference type="CDD" id="cd04590">
    <property type="entry name" value="CBS_pair_CorC_HlyC_assoc"/>
    <property type="match status" value="1"/>
</dbReference>